<dbReference type="Gene3D" id="3.40.50.2300">
    <property type="match status" value="1"/>
</dbReference>
<dbReference type="InterPro" id="IPR017867">
    <property type="entry name" value="Tyr_phospatase_low_mol_wt"/>
</dbReference>
<comment type="similarity">
    <text evidence="1">Belongs to the low molecular weight phosphotyrosine protein phosphatase family.</text>
</comment>
<dbReference type="InterPro" id="IPR023485">
    <property type="entry name" value="Ptyr_pPase"/>
</dbReference>
<dbReference type="Proteomes" id="UP000014227">
    <property type="component" value="Chromosome I"/>
</dbReference>
<dbReference type="eggNOG" id="COG0394">
    <property type="taxonomic scope" value="Bacteria"/>
</dbReference>
<evidence type="ECO:0000256" key="3">
    <source>
        <dbReference type="ARBA" id="ARBA00022801"/>
    </source>
</evidence>
<dbReference type="PANTHER" id="PTHR11717">
    <property type="entry name" value="LOW MOLECULAR WEIGHT PROTEIN TYROSINE PHOSPHATASE"/>
    <property type="match status" value="1"/>
</dbReference>
<keyword evidence="3 7" id="KW-0378">Hydrolase</keyword>
<dbReference type="Pfam" id="PF01451">
    <property type="entry name" value="LMWPc"/>
    <property type="match status" value="1"/>
</dbReference>
<dbReference type="AlphaFoldDB" id="S0ETV5"/>
<dbReference type="PRINTS" id="PR00719">
    <property type="entry name" value="LMWPTPASE"/>
</dbReference>
<dbReference type="OrthoDB" id="9784339at2"/>
<evidence type="ECO:0000313" key="7">
    <source>
        <dbReference type="EMBL" id="CCW34959.1"/>
    </source>
</evidence>
<name>S0ETV5_CHTCT</name>
<keyword evidence="4" id="KW-0904">Protein phosphatase</keyword>
<dbReference type="InterPro" id="IPR036196">
    <property type="entry name" value="Ptyr_pPase_sf"/>
</dbReference>
<evidence type="ECO:0000256" key="5">
    <source>
        <dbReference type="PIRSR" id="PIRSR617867-1"/>
    </source>
</evidence>
<dbReference type="HOGENOM" id="CLU_071415_2_2_0"/>
<evidence type="ECO:0000256" key="1">
    <source>
        <dbReference type="ARBA" id="ARBA00011063"/>
    </source>
</evidence>
<dbReference type="InterPro" id="IPR050438">
    <property type="entry name" value="LMW_PTPase"/>
</dbReference>
<feature type="active site" description="Proton donor" evidence="5">
    <location>
        <position position="122"/>
    </location>
</feature>
<dbReference type="CDD" id="cd16343">
    <property type="entry name" value="LMWPTP"/>
    <property type="match status" value="1"/>
</dbReference>
<feature type="domain" description="Phosphotyrosine protein phosphatase I" evidence="6">
    <location>
        <begin position="2"/>
        <end position="146"/>
    </location>
</feature>
<gene>
    <name evidence="7" type="ORF">CCALI_01140</name>
</gene>
<feature type="active site" evidence="5">
    <location>
        <position position="14"/>
    </location>
</feature>
<dbReference type="KEGG" id="ccz:CCALI_01140"/>
<reference evidence="8" key="1">
    <citation type="submission" date="2013-03" db="EMBL/GenBank/DDBJ databases">
        <title>Genome sequence of Chthonomonas calidirosea, the first sequenced genome from the Armatimonadetes phylum (formally candidate division OP10).</title>
        <authorList>
            <person name="Lee K.C.Y."/>
            <person name="Morgan X.C."/>
            <person name="Dunfield P.F."/>
            <person name="Tamas I."/>
            <person name="Houghton K.M."/>
            <person name="Vyssotski M."/>
            <person name="Ryan J.L.J."/>
            <person name="Lagutin K."/>
            <person name="McDonald I.R."/>
            <person name="Stott M.B."/>
        </authorList>
    </citation>
    <scope>NUCLEOTIDE SEQUENCE [LARGE SCALE GENOMIC DNA]</scope>
    <source>
        <strain evidence="8">DSM 23976 / ICMP 18418 / T49</strain>
    </source>
</reference>
<dbReference type="SMART" id="SM00226">
    <property type="entry name" value="LMWPc"/>
    <property type="match status" value="1"/>
</dbReference>
<accession>S0ETV5</accession>
<evidence type="ECO:0000313" key="8">
    <source>
        <dbReference type="Proteomes" id="UP000014227"/>
    </source>
</evidence>
<dbReference type="EMBL" id="HF951689">
    <property type="protein sequence ID" value="CCW34959.1"/>
    <property type="molecule type" value="Genomic_DNA"/>
</dbReference>
<protein>
    <recommendedName>
        <fullName evidence="2">protein-tyrosine-phosphatase</fullName>
        <ecNumber evidence="2">3.1.3.48</ecNumber>
    </recommendedName>
</protein>
<dbReference type="PATRIC" id="fig|1303518.3.peg.1160"/>
<dbReference type="FunCoup" id="S0ETV5">
    <property type="interactions" value="352"/>
</dbReference>
<dbReference type="InParanoid" id="S0ETV5"/>
<dbReference type="GO" id="GO:0004725">
    <property type="term" value="F:protein tyrosine phosphatase activity"/>
    <property type="evidence" value="ECO:0007669"/>
    <property type="project" value="UniProtKB-EC"/>
</dbReference>
<sequence length="158" mass="17585">MIRVLFVCLGNICRSPMAEALFVQKVQRAGLAHKIEADSAGTGGWFIGEPLHPGTQALLQQHGIAYEHRARLLEASDLRRFDYILAMDCSNLTYIRQMAPGGEKARLIMEFAPELGRLEVPDPYYTGEFALVYELLDKATDGLLKAICNEHHLAIETA</sequence>
<evidence type="ECO:0000256" key="4">
    <source>
        <dbReference type="ARBA" id="ARBA00022912"/>
    </source>
</evidence>
<feature type="active site" description="Nucleophile" evidence="5">
    <location>
        <position position="8"/>
    </location>
</feature>
<proteinExistence type="inferred from homology"/>
<evidence type="ECO:0000256" key="2">
    <source>
        <dbReference type="ARBA" id="ARBA00013064"/>
    </source>
</evidence>
<dbReference type="STRING" id="454171.CP488_00018"/>
<organism evidence="7 8">
    <name type="scientific">Chthonomonas calidirosea (strain DSM 23976 / ICMP 18418 / T49)</name>
    <dbReference type="NCBI Taxonomy" id="1303518"/>
    <lineage>
        <taxon>Bacteria</taxon>
        <taxon>Bacillati</taxon>
        <taxon>Armatimonadota</taxon>
        <taxon>Chthonomonadia</taxon>
        <taxon>Chthonomonadales</taxon>
        <taxon>Chthonomonadaceae</taxon>
        <taxon>Chthonomonas</taxon>
    </lineage>
</organism>
<dbReference type="RefSeq" id="WP_016482504.1">
    <property type="nucleotide sequence ID" value="NC_021487.1"/>
</dbReference>
<keyword evidence="8" id="KW-1185">Reference proteome</keyword>
<dbReference type="EC" id="3.1.3.48" evidence="2"/>
<dbReference type="SUPFAM" id="SSF52788">
    <property type="entry name" value="Phosphotyrosine protein phosphatases I"/>
    <property type="match status" value="1"/>
</dbReference>
<dbReference type="PANTHER" id="PTHR11717:SF7">
    <property type="entry name" value="LOW MOLECULAR WEIGHT PHOSPHOTYROSINE PROTEIN PHOSPHATASE"/>
    <property type="match status" value="1"/>
</dbReference>
<evidence type="ECO:0000259" key="6">
    <source>
        <dbReference type="SMART" id="SM00226"/>
    </source>
</evidence>